<dbReference type="InterPro" id="IPR002110">
    <property type="entry name" value="Ankyrin_rpt"/>
</dbReference>
<evidence type="ECO:0000256" key="4">
    <source>
        <dbReference type="SAM" id="MobiDB-lite"/>
    </source>
</evidence>
<dbReference type="SMART" id="SM00248">
    <property type="entry name" value="ANK"/>
    <property type="match status" value="8"/>
</dbReference>
<reference evidence="5 6" key="1">
    <citation type="journal article" date="2011" name="Genome Biol.">
        <title>Comparative genome sequence analysis underscores mycoparasitism as the ancestral life style of Trichoderma.</title>
        <authorList>
            <person name="Kubicek C.P."/>
            <person name="Herrera-Estrella A."/>
            <person name="Seidl-Seiboth V."/>
            <person name="Martinez D.A."/>
            <person name="Druzhinina I.S."/>
            <person name="Thon M."/>
            <person name="Zeilinger S."/>
            <person name="Casas-Flores S."/>
            <person name="Horwitz B.A."/>
            <person name="Mukherjee P.K."/>
            <person name="Mukherjee M."/>
            <person name="Kredics L."/>
            <person name="Alcaraz L.D."/>
            <person name="Aerts A."/>
            <person name="Antal Z."/>
            <person name="Atanasova L."/>
            <person name="Cervantes-Badillo M.G."/>
            <person name="Challacombe J."/>
            <person name="Chertkov O."/>
            <person name="McCluskey K."/>
            <person name="Coulpier F."/>
            <person name="Deshpande N."/>
            <person name="von Doehren H."/>
            <person name="Ebbole D.J."/>
            <person name="Esquivel-Naranjo E.U."/>
            <person name="Fekete E."/>
            <person name="Flipphi M."/>
            <person name="Glaser F."/>
            <person name="Gomez-Rodriguez E.Y."/>
            <person name="Gruber S."/>
            <person name="Han C."/>
            <person name="Henrissat B."/>
            <person name="Hermosa R."/>
            <person name="Hernandez-Onate M."/>
            <person name="Karaffa L."/>
            <person name="Kosti I."/>
            <person name="Le Crom S."/>
            <person name="Lindquist E."/>
            <person name="Lucas S."/>
            <person name="Luebeck M."/>
            <person name="Luebeck P.S."/>
            <person name="Margeot A."/>
            <person name="Metz B."/>
            <person name="Misra M."/>
            <person name="Nevalainen H."/>
            <person name="Omann M."/>
            <person name="Packer N."/>
            <person name="Perrone G."/>
            <person name="Uresti-Rivera E.E."/>
            <person name="Salamov A."/>
            <person name="Schmoll M."/>
            <person name="Seiboth B."/>
            <person name="Shapiro H."/>
            <person name="Sukno S."/>
            <person name="Tamayo-Ramos J.A."/>
            <person name="Tisch D."/>
            <person name="Wiest A."/>
            <person name="Wilkinson H.H."/>
            <person name="Zhang M."/>
            <person name="Coutinho P.M."/>
            <person name="Kenerley C.M."/>
            <person name="Monte E."/>
            <person name="Baker S.E."/>
            <person name="Grigoriev I.V."/>
        </authorList>
    </citation>
    <scope>NUCLEOTIDE SEQUENCE [LARGE SCALE GENOMIC DNA]</scope>
    <source>
        <strain evidence="6">Gv29-8 / FGSC 10586</strain>
    </source>
</reference>
<dbReference type="STRING" id="413071.G9MKP3"/>
<dbReference type="PANTHER" id="PTHR24123">
    <property type="entry name" value="ANKYRIN REPEAT-CONTAINING"/>
    <property type="match status" value="1"/>
</dbReference>
<organism evidence="5 6">
    <name type="scientific">Hypocrea virens (strain Gv29-8 / FGSC 10586)</name>
    <name type="common">Gliocladium virens</name>
    <name type="synonym">Trichoderma virens</name>
    <dbReference type="NCBI Taxonomy" id="413071"/>
    <lineage>
        <taxon>Eukaryota</taxon>
        <taxon>Fungi</taxon>
        <taxon>Dikarya</taxon>
        <taxon>Ascomycota</taxon>
        <taxon>Pezizomycotina</taxon>
        <taxon>Sordariomycetes</taxon>
        <taxon>Hypocreomycetidae</taxon>
        <taxon>Hypocreales</taxon>
        <taxon>Hypocreaceae</taxon>
        <taxon>Trichoderma</taxon>
    </lineage>
</organism>
<dbReference type="eggNOG" id="KOG4369">
    <property type="taxonomic scope" value="Eukaryota"/>
</dbReference>
<keyword evidence="2 3" id="KW-0040">ANK repeat</keyword>
<dbReference type="PROSITE" id="PS50297">
    <property type="entry name" value="ANK_REP_REGION"/>
    <property type="match status" value="1"/>
</dbReference>
<sequence length="614" mass="67414">MKFSDAVRLSEGSDGKTLSIDPRIAEETLLDICSNLIVKDSKRGEWKFPHASVIEYFEEVHQWNFERAHSFVAKSCLIYLLSDDTTKWISEVTSEHDDELSDDSRKNQSHKHHNHGGNIRKYVLSNWFKHISKLEKLELHEAEVSKLLRRFLGIDKPLQQSNQKYRSWVKYMNSKTNGHLDLFYPIENPAFGICGLGFYHLLGDYWVSGIDILSTNERKMDLLSIAAYHCHLNICEKLIELGSDVNRQLDTYPNDSSALTNAVGGGHNDIVRFLISQGADPNLPRNGPSALCASISYGMSEILLGANADPNCPCGSLCRYAYALEKAARKGYIVTGKLLLKNGADAMLLSETGSYGSALAAAARGGHKDFCQLLLDHGADANALLKCGRYGSALAAAATRGTSGDICKLLVDHGADVNAALECGRYGSALAAAVRQGNKGICQYLIQHEANVNMSLRFGKYGNALAAAARGGYTRICKYLIDHGADVNMPLKHGRYGSALAAALASDSGDAMQLIRYLIEEVLADANILSISPPPRLTYHPAPWRTRGHEISQYLLGYVGQDVLLEIGLQGQQIWAENGPMSIESCSTRTPSRYSDSYSSYTDYSSSFSDSDSE</sequence>
<feature type="repeat" description="ANK" evidence="3">
    <location>
        <begin position="254"/>
        <end position="286"/>
    </location>
</feature>
<dbReference type="EMBL" id="ABDF02000004">
    <property type="protein sequence ID" value="EHK24790.1"/>
    <property type="molecule type" value="Genomic_DNA"/>
</dbReference>
<accession>G9MKP3</accession>
<dbReference type="Pfam" id="PF12796">
    <property type="entry name" value="Ank_2"/>
    <property type="match status" value="3"/>
</dbReference>
<evidence type="ECO:0000256" key="1">
    <source>
        <dbReference type="ARBA" id="ARBA00022737"/>
    </source>
</evidence>
<evidence type="ECO:0000313" key="5">
    <source>
        <dbReference type="EMBL" id="EHK24790.1"/>
    </source>
</evidence>
<comment type="caution">
    <text evidence="5">The sequence shown here is derived from an EMBL/GenBank/DDBJ whole genome shotgun (WGS) entry which is preliminary data.</text>
</comment>
<keyword evidence="1" id="KW-0677">Repeat</keyword>
<protein>
    <submittedName>
        <fullName evidence="5">Uncharacterized protein</fullName>
    </submittedName>
</protein>
<proteinExistence type="predicted"/>
<keyword evidence="6" id="KW-1185">Reference proteome</keyword>
<evidence type="ECO:0000256" key="3">
    <source>
        <dbReference type="PROSITE-ProRule" id="PRU00023"/>
    </source>
</evidence>
<name>G9MKP3_HYPVG</name>
<dbReference type="InParanoid" id="G9MKP3"/>
<evidence type="ECO:0000313" key="6">
    <source>
        <dbReference type="Proteomes" id="UP000007115"/>
    </source>
</evidence>
<dbReference type="Proteomes" id="UP000007115">
    <property type="component" value="Unassembled WGS sequence"/>
</dbReference>
<dbReference type="AlphaFoldDB" id="G9MKP3"/>
<dbReference type="PANTHER" id="PTHR24123:SF33">
    <property type="entry name" value="PROTEIN HOS4"/>
    <property type="match status" value="1"/>
</dbReference>
<dbReference type="PROSITE" id="PS50088">
    <property type="entry name" value="ANK_REPEAT"/>
    <property type="match status" value="2"/>
</dbReference>
<dbReference type="VEuPathDB" id="FungiDB:TRIVIDRAFT_220230"/>
<dbReference type="OrthoDB" id="7464126at2759"/>
<dbReference type="InterPro" id="IPR051165">
    <property type="entry name" value="Multifunctional_ANK_Repeat"/>
</dbReference>
<dbReference type="SUPFAM" id="SSF48403">
    <property type="entry name" value="Ankyrin repeat"/>
    <property type="match status" value="1"/>
</dbReference>
<gene>
    <name evidence="5" type="ORF">TRIVIDRAFT_220230</name>
</gene>
<dbReference type="Gene3D" id="1.25.40.20">
    <property type="entry name" value="Ankyrin repeat-containing domain"/>
    <property type="match status" value="2"/>
</dbReference>
<feature type="repeat" description="ANK" evidence="3">
    <location>
        <begin position="354"/>
        <end position="386"/>
    </location>
</feature>
<evidence type="ECO:0000256" key="2">
    <source>
        <dbReference type="ARBA" id="ARBA00023043"/>
    </source>
</evidence>
<feature type="region of interest" description="Disordered" evidence="4">
    <location>
        <begin position="586"/>
        <end position="614"/>
    </location>
</feature>
<dbReference type="RefSeq" id="XP_013958991.1">
    <property type="nucleotide sequence ID" value="XM_014103516.1"/>
</dbReference>
<dbReference type="HOGENOM" id="CLU_444849_0_0_1"/>
<dbReference type="InterPro" id="IPR036770">
    <property type="entry name" value="Ankyrin_rpt-contain_sf"/>
</dbReference>
<dbReference type="GeneID" id="25791474"/>
<feature type="compositionally biased region" description="Low complexity" evidence="4">
    <location>
        <begin position="587"/>
        <end position="614"/>
    </location>
</feature>
<feature type="region of interest" description="Disordered" evidence="4">
    <location>
        <begin position="98"/>
        <end position="117"/>
    </location>
</feature>